<accession>A0A1F4VGK9</accession>
<protein>
    <recommendedName>
        <fullName evidence="3">Xylose isomerase-like TIM barrel domain-containing protein</fullName>
    </recommendedName>
</protein>
<dbReference type="EMBL" id="MEVN01000041">
    <property type="protein sequence ID" value="OGC56294.1"/>
    <property type="molecule type" value="Genomic_DNA"/>
</dbReference>
<evidence type="ECO:0000313" key="2">
    <source>
        <dbReference type="Proteomes" id="UP000177763"/>
    </source>
</evidence>
<organism evidence="1 2">
    <name type="scientific">candidate division WWE3 bacterium RIFCSPLOWO2_12_FULL_36_10</name>
    <dbReference type="NCBI Taxonomy" id="1802630"/>
    <lineage>
        <taxon>Bacteria</taxon>
        <taxon>Katanobacteria</taxon>
    </lineage>
</organism>
<proteinExistence type="predicted"/>
<reference evidence="1 2" key="1">
    <citation type="journal article" date="2016" name="Nat. Commun.">
        <title>Thousands of microbial genomes shed light on interconnected biogeochemical processes in an aquifer system.</title>
        <authorList>
            <person name="Anantharaman K."/>
            <person name="Brown C.T."/>
            <person name="Hug L.A."/>
            <person name="Sharon I."/>
            <person name="Castelle C.J."/>
            <person name="Probst A.J."/>
            <person name="Thomas B.C."/>
            <person name="Singh A."/>
            <person name="Wilkins M.J."/>
            <person name="Karaoz U."/>
            <person name="Brodie E.L."/>
            <person name="Williams K.H."/>
            <person name="Hubbard S.S."/>
            <person name="Banfield J.F."/>
        </authorList>
    </citation>
    <scope>NUCLEOTIDE SEQUENCE [LARGE SCALE GENOMIC DNA]</scope>
</reference>
<dbReference type="AlphaFoldDB" id="A0A1F4VGK9"/>
<evidence type="ECO:0000313" key="1">
    <source>
        <dbReference type="EMBL" id="OGC56294.1"/>
    </source>
</evidence>
<gene>
    <name evidence="1" type="ORF">A3H26_02710</name>
</gene>
<sequence>MSGKIVPKIGINLASLFPFTMLGVDFAGNMIQRAGFVGVQVLPMRVISANFERDAVISLEKEWNAGSLYGAILRHLRLAGGEYPLIWDWLMFGTKRQALTKYKMLRQQYPNAVYVAHSRDEKNPVETSPEALMTQRDYMQYVPGVVVDCAHIRRVGRNGEPIVAGGDWLEFTERLVRTRQVKLVHFHPVGEESTEVLAGKMPDHLGEFLKIVRNAGVPVVLEIRPPVRLPGRTVQVLSSVRELMVRCLSL</sequence>
<dbReference type="Proteomes" id="UP000177763">
    <property type="component" value="Unassembled WGS sequence"/>
</dbReference>
<name>A0A1F4VGK9_UNCKA</name>
<evidence type="ECO:0008006" key="3">
    <source>
        <dbReference type="Google" id="ProtNLM"/>
    </source>
</evidence>
<comment type="caution">
    <text evidence="1">The sequence shown here is derived from an EMBL/GenBank/DDBJ whole genome shotgun (WGS) entry which is preliminary data.</text>
</comment>
<dbReference type="STRING" id="1802630.A3H26_02710"/>